<keyword evidence="3" id="KW-1185">Reference proteome</keyword>
<evidence type="ECO:0000313" key="3">
    <source>
        <dbReference type="Proteomes" id="UP000294498"/>
    </source>
</evidence>
<dbReference type="Proteomes" id="UP000294498">
    <property type="component" value="Unassembled WGS sequence"/>
</dbReference>
<organism evidence="2 3">
    <name type="scientific">Dinghuibacter silviterrae</name>
    <dbReference type="NCBI Taxonomy" id="1539049"/>
    <lineage>
        <taxon>Bacteria</taxon>
        <taxon>Pseudomonadati</taxon>
        <taxon>Bacteroidota</taxon>
        <taxon>Chitinophagia</taxon>
        <taxon>Chitinophagales</taxon>
        <taxon>Chitinophagaceae</taxon>
        <taxon>Dinghuibacter</taxon>
    </lineage>
</organism>
<feature type="domain" description="Copper-binding protein MbnP-like" evidence="1">
    <location>
        <begin position="31"/>
        <end position="228"/>
    </location>
</feature>
<dbReference type="AlphaFoldDB" id="A0A4R8DQ63"/>
<sequence>MLRLWTTGFLMIVCWSLWSCKKELSAEGSPTTVTLQFTNKVGLAPLTLGTVYTNATTGEQFDVTTLKYYISNVQLISKNGTFTNAPSVYHLVDASDTTTASLSFTASPDSLIALSFLVGVDSTHCANGPRTGDLDPAKGMFWNAAQGYIMAELEGISPASTQPGYAYTYQIGGYTGPNNVLRKVTLALPGLPVTARSLFADTILISIDADVDAWFSGPHYLPISSNATCTTPGALASEYADNYARMFVARNVQVK</sequence>
<name>A0A4R8DQ63_9BACT</name>
<dbReference type="EMBL" id="SODV01000001">
    <property type="protein sequence ID" value="TDW99436.1"/>
    <property type="molecule type" value="Genomic_DNA"/>
</dbReference>
<comment type="caution">
    <text evidence="2">The sequence shown here is derived from an EMBL/GenBank/DDBJ whole genome shotgun (WGS) entry which is preliminary data.</text>
</comment>
<dbReference type="OrthoDB" id="1422031at2"/>
<reference evidence="2 3" key="1">
    <citation type="submission" date="2019-03" db="EMBL/GenBank/DDBJ databases">
        <title>Genomic Encyclopedia of Type Strains, Phase IV (KMG-IV): sequencing the most valuable type-strain genomes for metagenomic binning, comparative biology and taxonomic classification.</title>
        <authorList>
            <person name="Goeker M."/>
        </authorList>
    </citation>
    <scope>NUCLEOTIDE SEQUENCE [LARGE SCALE GENOMIC DNA]</scope>
    <source>
        <strain evidence="2 3">DSM 100059</strain>
    </source>
</reference>
<proteinExistence type="predicted"/>
<accession>A0A4R8DQ63</accession>
<evidence type="ECO:0000313" key="2">
    <source>
        <dbReference type="EMBL" id="TDW99436.1"/>
    </source>
</evidence>
<dbReference type="RefSeq" id="WP_133990133.1">
    <property type="nucleotide sequence ID" value="NZ_SODV01000001.1"/>
</dbReference>
<dbReference type="InterPro" id="IPR046863">
    <property type="entry name" value="MbnP-like_dom"/>
</dbReference>
<gene>
    <name evidence="2" type="ORF">EDB95_0446</name>
</gene>
<evidence type="ECO:0000259" key="1">
    <source>
        <dbReference type="Pfam" id="PF20243"/>
    </source>
</evidence>
<dbReference type="Pfam" id="PF20243">
    <property type="entry name" value="MbnP"/>
    <property type="match status" value="1"/>
</dbReference>
<protein>
    <recommendedName>
        <fullName evidence="1">Copper-binding protein MbnP-like domain-containing protein</fullName>
    </recommendedName>
</protein>